<name>A0A0N5AXI5_9BILA</name>
<dbReference type="PANTHER" id="PTHR10615:SF217">
    <property type="entry name" value="HISTONE ACETYLTRANSFERASE"/>
    <property type="match status" value="1"/>
</dbReference>
<comment type="subcellular location">
    <subcellularLocation>
        <location evidence="1">Nucleus</location>
    </subcellularLocation>
</comment>
<dbReference type="GO" id="GO:0003712">
    <property type="term" value="F:transcription coregulator activity"/>
    <property type="evidence" value="ECO:0007669"/>
    <property type="project" value="TreeGrafter"/>
</dbReference>
<dbReference type="WBParaSite" id="SMUV_0000966301-mRNA-1">
    <property type="protein sequence ID" value="SMUV_0000966301-mRNA-1"/>
    <property type="gene ID" value="SMUV_0000966301"/>
</dbReference>
<keyword evidence="6" id="KW-0863">Zinc-finger</keyword>
<dbReference type="GO" id="GO:0070776">
    <property type="term" value="C:MOZ/MORF histone acetyltransferase complex"/>
    <property type="evidence" value="ECO:0007669"/>
    <property type="project" value="TreeGrafter"/>
</dbReference>
<evidence type="ECO:0000256" key="8">
    <source>
        <dbReference type="ARBA" id="ARBA00022853"/>
    </source>
</evidence>
<dbReference type="PANTHER" id="PTHR10615">
    <property type="entry name" value="HISTONE ACETYLTRANSFERASE"/>
    <property type="match status" value="1"/>
</dbReference>
<evidence type="ECO:0000256" key="10">
    <source>
        <dbReference type="ARBA" id="ARBA00023242"/>
    </source>
</evidence>
<proteinExistence type="inferred from homology"/>
<dbReference type="InterPro" id="IPR002717">
    <property type="entry name" value="HAT_MYST-type"/>
</dbReference>
<dbReference type="InterPro" id="IPR050603">
    <property type="entry name" value="MYST_HAT"/>
</dbReference>
<organism evidence="13 14">
    <name type="scientific">Syphacia muris</name>
    <dbReference type="NCBI Taxonomy" id="451379"/>
    <lineage>
        <taxon>Eukaryota</taxon>
        <taxon>Metazoa</taxon>
        <taxon>Ecdysozoa</taxon>
        <taxon>Nematoda</taxon>
        <taxon>Chromadorea</taxon>
        <taxon>Rhabditida</taxon>
        <taxon>Spirurina</taxon>
        <taxon>Oxyuridomorpha</taxon>
        <taxon>Oxyuroidea</taxon>
        <taxon>Oxyuridae</taxon>
        <taxon>Syphacia</taxon>
    </lineage>
</organism>
<dbReference type="GO" id="GO:0008270">
    <property type="term" value="F:zinc ion binding"/>
    <property type="evidence" value="ECO:0007669"/>
    <property type="project" value="UniProtKB-KW"/>
</dbReference>
<accession>A0A0N5AXI5</accession>
<evidence type="ECO:0000259" key="12">
    <source>
        <dbReference type="PROSITE" id="PS51726"/>
    </source>
</evidence>
<evidence type="ECO:0000256" key="3">
    <source>
        <dbReference type="ARBA" id="ARBA00013184"/>
    </source>
</evidence>
<dbReference type="PROSITE" id="PS51726">
    <property type="entry name" value="MYST_HAT"/>
    <property type="match status" value="1"/>
</dbReference>
<evidence type="ECO:0000256" key="11">
    <source>
        <dbReference type="PIRSR" id="PIRSR602717-51"/>
    </source>
</evidence>
<evidence type="ECO:0000313" key="13">
    <source>
        <dbReference type="Proteomes" id="UP000046393"/>
    </source>
</evidence>
<dbReference type="InterPro" id="IPR036388">
    <property type="entry name" value="WH-like_DNA-bd_sf"/>
</dbReference>
<evidence type="ECO:0000256" key="7">
    <source>
        <dbReference type="ARBA" id="ARBA00022833"/>
    </source>
</evidence>
<dbReference type="Pfam" id="PF17772">
    <property type="entry name" value="zf-MYST"/>
    <property type="match status" value="1"/>
</dbReference>
<evidence type="ECO:0000256" key="9">
    <source>
        <dbReference type="ARBA" id="ARBA00022990"/>
    </source>
</evidence>
<sequence length="380" mass="44243">MLNCSLVKKKRRRRRKCFRYGVTRRKQSALVKPIEKPLYPEIEQSSFHRPNFIRTVILGNYEMETWFWSPYPDEYVSYGTVYVCEKCLGSRKSLETLKSHIVRCKAEYPPGDEIFRQDNISVFEVDGEKSKIYCQHLCMLGKLFIDHKALFYDVEPFLFYVATLWSASGLHLIGYFSKQKQSEERHNLSCIVTFPCYQKRGFGRFLIDFSFLLSRREKVLGSAEKPLSDLGLLAYRSYWRAAILEFLYLKMEHDGSFCHLSVDDIARATGIEHADVLETLNELEMLSVEDESLFLDINFTTVRSHWEKARKDPRRVWIDERNLKVLCRMSSRKSTRTDVNELCVGLLRCVECVSLMLLLILDSVGKSCGGIFTGAVFMIP</sequence>
<dbReference type="STRING" id="451379.A0A0N5AXI5"/>
<dbReference type="AlphaFoldDB" id="A0A0N5AXI5"/>
<dbReference type="GO" id="GO:0005634">
    <property type="term" value="C:nucleus"/>
    <property type="evidence" value="ECO:0007669"/>
    <property type="project" value="UniProtKB-SubCell"/>
</dbReference>
<dbReference type="Proteomes" id="UP000046393">
    <property type="component" value="Unplaced"/>
</dbReference>
<keyword evidence="7" id="KW-0862">Zinc</keyword>
<reference evidence="14" key="1">
    <citation type="submission" date="2017-02" db="UniProtKB">
        <authorList>
            <consortium name="WormBaseParasite"/>
        </authorList>
    </citation>
    <scope>IDENTIFICATION</scope>
</reference>
<dbReference type="GO" id="GO:0003682">
    <property type="term" value="F:chromatin binding"/>
    <property type="evidence" value="ECO:0007669"/>
    <property type="project" value="TreeGrafter"/>
</dbReference>
<dbReference type="FunFam" id="3.40.630.30:FF:000001">
    <property type="entry name" value="Histone acetyltransferase"/>
    <property type="match status" value="1"/>
</dbReference>
<dbReference type="GO" id="GO:0006357">
    <property type="term" value="P:regulation of transcription by RNA polymerase II"/>
    <property type="evidence" value="ECO:0007669"/>
    <property type="project" value="TreeGrafter"/>
</dbReference>
<keyword evidence="10" id="KW-0539">Nucleus</keyword>
<feature type="active site" description="Proton donor/acceptor" evidence="11">
    <location>
        <position position="224"/>
    </location>
</feature>
<evidence type="ECO:0000256" key="6">
    <source>
        <dbReference type="ARBA" id="ARBA00022771"/>
    </source>
</evidence>
<feature type="domain" description="MYST-type HAT" evidence="12">
    <location>
        <begin position="48"/>
        <end position="308"/>
    </location>
</feature>
<evidence type="ECO:0000256" key="1">
    <source>
        <dbReference type="ARBA" id="ARBA00004123"/>
    </source>
</evidence>
<comment type="similarity">
    <text evidence="2">Belongs to the MYST (SAS/MOZ) family.</text>
</comment>
<evidence type="ECO:0000313" key="14">
    <source>
        <dbReference type="WBParaSite" id="SMUV_0000966301-mRNA-1"/>
    </source>
</evidence>
<keyword evidence="4" id="KW-0808">Transferase</keyword>
<keyword evidence="13" id="KW-1185">Reference proteome</keyword>
<evidence type="ECO:0000256" key="2">
    <source>
        <dbReference type="ARBA" id="ARBA00010107"/>
    </source>
</evidence>
<dbReference type="Pfam" id="PF01853">
    <property type="entry name" value="MOZ_SAS"/>
    <property type="match status" value="1"/>
</dbReference>
<dbReference type="Gene3D" id="3.30.60.60">
    <property type="entry name" value="N-acetyl transferase-like"/>
    <property type="match status" value="1"/>
</dbReference>
<dbReference type="InterPro" id="IPR016181">
    <property type="entry name" value="Acyl_CoA_acyltransferase"/>
</dbReference>
<dbReference type="InterPro" id="IPR040706">
    <property type="entry name" value="Zf-MYST"/>
</dbReference>
<dbReference type="SUPFAM" id="SSF55729">
    <property type="entry name" value="Acyl-CoA N-acyltransferases (Nat)"/>
    <property type="match status" value="1"/>
</dbReference>
<dbReference type="Gene3D" id="3.40.630.30">
    <property type="match status" value="1"/>
</dbReference>
<protein>
    <recommendedName>
        <fullName evidence="3">histone acetyltransferase</fullName>
        <ecNumber evidence="3">2.3.1.48</ecNumber>
    </recommendedName>
</protein>
<keyword evidence="9" id="KW-0007">Acetylation</keyword>
<evidence type="ECO:0000256" key="4">
    <source>
        <dbReference type="ARBA" id="ARBA00022679"/>
    </source>
</evidence>
<evidence type="ECO:0000256" key="5">
    <source>
        <dbReference type="ARBA" id="ARBA00022723"/>
    </source>
</evidence>
<dbReference type="EC" id="2.3.1.48" evidence="3"/>
<dbReference type="Gene3D" id="1.10.10.10">
    <property type="entry name" value="Winged helix-like DNA-binding domain superfamily/Winged helix DNA-binding domain"/>
    <property type="match status" value="1"/>
</dbReference>
<keyword evidence="5" id="KW-0479">Metal-binding</keyword>
<keyword evidence="8" id="KW-0156">Chromatin regulator</keyword>
<dbReference type="GO" id="GO:0010484">
    <property type="term" value="F:histone H3 acetyltransferase activity"/>
    <property type="evidence" value="ECO:0007669"/>
    <property type="project" value="TreeGrafter"/>
</dbReference>